<evidence type="ECO:0000256" key="2">
    <source>
        <dbReference type="ARBA" id="ARBA00022475"/>
    </source>
</evidence>
<evidence type="ECO:0000256" key="4">
    <source>
        <dbReference type="ARBA" id="ARBA00022989"/>
    </source>
</evidence>
<dbReference type="PANTHER" id="PTHR34857:SF2">
    <property type="entry name" value="SLL0384 PROTEIN"/>
    <property type="match status" value="1"/>
</dbReference>
<comment type="caution">
    <text evidence="7">The sequence shown here is derived from an EMBL/GenBank/DDBJ whole genome shotgun (WGS) entry which is preliminary data.</text>
</comment>
<sequence>MQLELFSQGSSPVHRLDPRVKLTVFVPAAVLCASSDRFSTVITLLFAAGTLITAARLWSALLWQRMLVINTFVLFLWLTLPFSMQGTPVMTTGPMTVTAEGMMLSMLITLKTNAISLMTIALPGTTPVMSLAHALQHLGMPSKLVNVFYIFYRYSGVIVTEFETMKQTLKARGFSPATNMHTVRTWASVAGMLFIRSFERAERISSALRLRGFQGQFPLMNHFRATRRDVLFAMVSFCCLTILMFI</sequence>
<dbReference type="Pfam" id="PF02361">
    <property type="entry name" value="CbiQ"/>
    <property type="match status" value="1"/>
</dbReference>
<feature type="transmembrane region" description="Helical" evidence="6">
    <location>
        <begin position="66"/>
        <end position="84"/>
    </location>
</feature>
<protein>
    <submittedName>
        <fullName evidence="7">Cobalt ECF transporter T component CbiQ</fullName>
    </submittedName>
</protein>
<feature type="transmembrane region" description="Helical" evidence="6">
    <location>
        <begin position="38"/>
        <end position="59"/>
    </location>
</feature>
<dbReference type="InterPro" id="IPR003339">
    <property type="entry name" value="ABC/ECF_trnsptr_transmembrane"/>
</dbReference>
<dbReference type="CDD" id="cd16914">
    <property type="entry name" value="EcfT"/>
    <property type="match status" value="1"/>
</dbReference>
<organism evidence="7 8">
    <name type="scientific">Prosthecochloris ethylica</name>
    <dbReference type="NCBI Taxonomy" id="2743976"/>
    <lineage>
        <taxon>Bacteria</taxon>
        <taxon>Pseudomonadati</taxon>
        <taxon>Chlorobiota</taxon>
        <taxon>Chlorobiia</taxon>
        <taxon>Chlorobiales</taxon>
        <taxon>Chlorobiaceae</taxon>
        <taxon>Prosthecochloris</taxon>
    </lineage>
</organism>
<feature type="transmembrane region" description="Helical" evidence="6">
    <location>
        <begin position="104"/>
        <end position="122"/>
    </location>
</feature>
<keyword evidence="8" id="KW-1185">Reference proteome</keyword>
<dbReference type="InterPro" id="IPR012809">
    <property type="entry name" value="ECF_CbiQ"/>
</dbReference>
<keyword evidence="4 6" id="KW-1133">Transmembrane helix</keyword>
<evidence type="ECO:0000256" key="3">
    <source>
        <dbReference type="ARBA" id="ARBA00022692"/>
    </source>
</evidence>
<gene>
    <name evidence="7" type="primary">cbiQ</name>
    <name evidence="7" type="ORF">INT08_06955</name>
</gene>
<keyword evidence="2" id="KW-1003">Cell membrane</keyword>
<dbReference type="PANTHER" id="PTHR34857">
    <property type="entry name" value="SLL0384 PROTEIN"/>
    <property type="match status" value="1"/>
</dbReference>
<reference evidence="7 8" key="1">
    <citation type="journal article" date="2020" name="Microorganisms">
        <title>Simultaneous Genome Sequencing of Prosthecochloris ethylica and Desulfuromonas acetoxidans within a Syntrophic Mixture Reveals Unique Pili and Protein Interactions.</title>
        <authorList>
            <person name="Kyndt J.A."/>
            <person name="Van Beeumen J.J."/>
            <person name="Meyer T.E."/>
        </authorList>
    </citation>
    <scope>NUCLEOTIDE SEQUENCE [LARGE SCALE GENOMIC DNA]</scope>
    <source>
        <strain evidence="7 8">N3</strain>
    </source>
</reference>
<keyword evidence="5 6" id="KW-0472">Membrane</keyword>
<dbReference type="EMBL" id="JADGII010000009">
    <property type="protein sequence ID" value="MBF0636910.1"/>
    <property type="molecule type" value="Genomic_DNA"/>
</dbReference>
<comment type="subcellular location">
    <subcellularLocation>
        <location evidence="1">Cell membrane</location>
        <topology evidence="1">Multi-pass membrane protein</topology>
    </subcellularLocation>
</comment>
<dbReference type="NCBIfam" id="TIGR02454">
    <property type="entry name" value="ECF_T_CbiQ"/>
    <property type="match status" value="1"/>
</dbReference>
<evidence type="ECO:0000313" key="7">
    <source>
        <dbReference type="EMBL" id="MBF0636910.1"/>
    </source>
</evidence>
<keyword evidence="3 6" id="KW-0812">Transmembrane</keyword>
<proteinExistence type="predicted"/>
<evidence type="ECO:0000256" key="1">
    <source>
        <dbReference type="ARBA" id="ARBA00004651"/>
    </source>
</evidence>
<accession>A0ABR9XSV2</accession>
<dbReference type="RefSeq" id="WP_114607180.1">
    <property type="nucleotide sequence ID" value="NZ_JABVZQ010000001.1"/>
</dbReference>
<dbReference type="InterPro" id="IPR051611">
    <property type="entry name" value="ECF_transporter_component"/>
</dbReference>
<evidence type="ECO:0000256" key="5">
    <source>
        <dbReference type="ARBA" id="ARBA00023136"/>
    </source>
</evidence>
<evidence type="ECO:0000256" key="6">
    <source>
        <dbReference type="SAM" id="Phobius"/>
    </source>
</evidence>
<feature type="transmembrane region" description="Helical" evidence="6">
    <location>
        <begin position="229"/>
        <end position="245"/>
    </location>
</feature>
<evidence type="ECO:0000313" key="8">
    <source>
        <dbReference type="Proteomes" id="UP000619838"/>
    </source>
</evidence>
<name>A0ABR9XSV2_9CHLB</name>
<dbReference type="Proteomes" id="UP000619838">
    <property type="component" value="Unassembled WGS sequence"/>
</dbReference>